<evidence type="ECO:0000313" key="3">
    <source>
        <dbReference type="Proteomes" id="UP000304900"/>
    </source>
</evidence>
<sequence length="447" mass="49483">MKQHFQYTLLLALLVFTIKSKAQQNKLILLKNVNLIDGTGSVSKPNVDILIKDGNIAAIRSGLKEPAATQIDLKGKTIIPAIISAHTHIGTLKGNTSTAENYTRENVLRQLKRYQDYGVGTILTMGTDRPLIFEGLIDSIKAGLLPGARLYSAGYGFNTPEKAPGSWMNLLLRPESPEQVPAQIEQLAKVKPTVVKIWVDDHGGKADKMKPEIYKAIITEAHKKGIRVASHLYNLEDARDLTASGLDIMAHSIRDKEIDADLLKSIKAKGVAYIPTLSLDEYAFVYARKPEWIEDPFFKASLEPGVYEMIISTKYQDQVKNSPDYERNMTGFKMALKNLKKIHDAGILVALGTDSGAFPIRAQGFSEHLEMELMVQAGLTPMQTITAATLNSAKILKIDNLYGTLEKGKKADFIVLTESPEKNIKNTRKIESVWKDGRKVSDGPLKK</sequence>
<dbReference type="Pfam" id="PF01979">
    <property type="entry name" value="Amidohydro_1"/>
    <property type="match status" value="1"/>
</dbReference>
<keyword evidence="3" id="KW-1185">Reference proteome</keyword>
<dbReference type="EMBL" id="SZVO01000010">
    <property type="protein sequence ID" value="TKT90140.1"/>
    <property type="molecule type" value="Genomic_DNA"/>
</dbReference>
<dbReference type="SUPFAM" id="SSF51556">
    <property type="entry name" value="Metallo-dependent hydrolases"/>
    <property type="match status" value="1"/>
</dbReference>
<dbReference type="OrthoDB" id="9797498at2"/>
<evidence type="ECO:0000313" key="2">
    <source>
        <dbReference type="EMBL" id="TKT90140.1"/>
    </source>
</evidence>
<dbReference type="Gene3D" id="3.30.110.90">
    <property type="entry name" value="Amidohydrolase"/>
    <property type="match status" value="1"/>
</dbReference>
<dbReference type="SUPFAM" id="SSF51338">
    <property type="entry name" value="Composite domain of metallo-dependent hydrolases"/>
    <property type="match status" value="1"/>
</dbReference>
<dbReference type="Gene3D" id="1.20.58.520">
    <property type="entry name" value="Amidohydrolase"/>
    <property type="match status" value="1"/>
</dbReference>
<dbReference type="PANTHER" id="PTHR43135:SF3">
    <property type="entry name" value="ALPHA-D-RIBOSE 1-METHYLPHOSPHONATE 5-TRIPHOSPHATE DIPHOSPHATASE"/>
    <property type="match status" value="1"/>
</dbReference>
<accession>A0A4U6CZ50</accession>
<protein>
    <submittedName>
        <fullName evidence="2">Amidohydrolase</fullName>
    </submittedName>
</protein>
<dbReference type="InterPro" id="IPR006680">
    <property type="entry name" value="Amidohydro-rel"/>
</dbReference>
<proteinExistence type="predicted"/>
<dbReference type="PANTHER" id="PTHR43135">
    <property type="entry name" value="ALPHA-D-RIBOSE 1-METHYLPHOSPHONATE 5-TRIPHOSPHATE DIPHOSPHATASE"/>
    <property type="match status" value="1"/>
</dbReference>
<dbReference type="GO" id="GO:0016810">
    <property type="term" value="F:hydrolase activity, acting on carbon-nitrogen (but not peptide) bonds"/>
    <property type="evidence" value="ECO:0007669"/>
    <property type="project" value="InterPro"/>
</dbReference>
<feature type="domain" description="Amidohydrolase-related" evidence="1">
    <location>
        <begin position="77"/>
        <end position="440"/>
    </location>
</feature>
<dbReference type="Gene3D" id="3.40.50.10910">
    <property type="entry name" value="Amidohydrolase"/>
    <property type="match status" value="1"/>
</dbReference>
<dbReference type="InterPro" id="IPR011059">
    <property type="entry name" value="Metal-dep_hydrolase_composite"/>
</dbReference>
<dbReference type="RefSeq" id="WP_137341903.1">
    <property type="nucleotide sequence ID" value="NZ_BSQH01000004.1"/>
</dbReference>
<dbReference type="InterPro" id="IPR051781">
    <property type="entry name" value="Metallo-dep_Hydrolase"/>
</dbReference>
<dbReference type="Proteomes" id="UP000304900">
    <property type="component" value="Unassembled WGS sequence"/>
</dbReference>
<reference evidence="2 3" key="1">
    <citation type="submission" date="2019-05" db="EMBL/GenBank/DDBJ databases">
        <title>Dyadobacter AR-3-8 sp. nov., isolated from arctic soil.</title>
        <authorList>
            <person name="Chaudhary D.K."/>
        </authorList>
    </citation>
    <scope>NUCLEOTIDE SEQUENCE [LARGE SCALE GENOMIC DNA]</scope>
    <source>
        <strain evidence="2 3">AR-3-8</strain>
    </source>
</reference>
<evidence type="ECO:0000259" key="1">
    <source>
        <dbReference type="Pfam" id="PF01979"/>
    </source>
</evidence>
<dbReference type="AlphaFoldDB" id="A0A4U6CZ50"/>
<name>A0A4U6CZ50_9BACT</name>
<comment type="caution">
    <text evidence="2">The sequence shown here is derived from an EMBL/GenBank/DDBJ whole genome shotgun (WGS) entry which is preliminary data.</text>
</comment>
<dbReference type="Gene3D" id="2.30.40.10">
    <property type="entry name" value="Urease, subunit C, domain 1"/>
    <property type="match status" value="1"/>
</dbReference>
<dbReference type="InterPro" id="IPR032466">
    <property type="entry name" value="Metal_Hydrolase"/>
</dbReference>
<organism evidence="2 3">
    <name type="scientific">Dyadobacter frigoris</name>
    <dbReference type="NCBI Taxonomy" id="2576211"/>
    <lineage>
        <taxon>Bacteria</taxon>
        <taxon>Pseudomonadati</taxon>
        <taxon>Bacteroidota</taxon>
        <taxon>Cytophagia</taxon>
        <taxon>Cytophagales</taxon>
        <taxon>Spirosomataceae</taxon>
        <taxon>Dyadobacter</taxon>
    </lineage>
</organism>
<keyword evidence="2" id="KW-0378">Hydrolase</keyword>
<gene>
    <name evidence="2" type="ORF">FDK13_20590</name>
</gene>